<keyword evidence="3" id="KW-1185">Reference proteome</keyword>
<name>D6TH36_KTERA</name>
<dbReference type="OrthoDB" id="9776971at2"/>
<accession>D6TH36</accession>
<gene>
    <name evidence="2" type="ORF">Krac_12413</name>
</gene>
<reference evidence="2 3" key="1">
    <citation type="journal article" date="2011" name="Stand. Genomic Sci.">
        <title>Non-contiguous finished genome sequence and contextual data of the filamentous soil bacterium Ktedonobacter racemifer type strain (SOSP1-21).</title>
        <authorList>
            <person name="Chang Y.J."/>
            <person name="Land M."/>
            <person name="Hauser L."/>
            <person name="Chertkov O."/>
            <person name="Del Rio T.G."/>
            <person name="Nolan M."/>
            <person name="Copeland A."/>
            <person name="Tice H."/>
            <person name="Cheng J.F."/>
            <person name="Lucas S."/>
            <person name="Han C."/>
            <person name="Goodwin L."/>
            <person name="Pitluck S."/>
            <person name="Ivanova N."/>
            <person name="Ovchinikova G."/>
            <person name="Pati A."/>
            <person name="Chen A."/>
            <person name="Palaniappan K."/>
            <person name="Mavromatis K."/>
            <person name="Liolios K."/>
            <person name="Brettin T."/>
            <person name="Fiebig A."/>
            <person name="Rohde M."/>
            <person name="Abt B."/>
            <person name="Goker M."/>
            <person name="Detter J.C."/>
            <person name="Woyke T."/>
            <person name="Bristow J."/>
            <person name="Eisen J.A."/>
            <person name="Markowitz V."/>
            <person name="Hugenholtz P."/>
            <person name="Kyrpides N.C."/>
            <person name="Klenk H.P."/>
            <person name="Lapidus A."/>
        </authorList>
    </citation>
    <scope>NUCLEOTIDE SEQUENCE [LARGE SCALE GENOMIC DNA]</scope>
    <source>
        <strain evidence="3">DSM 44963</strain>
    </source>
</reference>
<proteinExistence type="predicted"/>
<dbReference type="Gene3D" id="3.20.20.80">
    <property type="entry name" value="Glycosidases"/>
    <property type="match status" value="1"/>
</dbReference>
<protein>
    <submittedName>
        <fullName evidence="2">Uncharacterized protein</fullName>
    </submittedName>
</protein>
<comment type="caution">
    <text evidence="2">The sequence shown here is derived from an EMBL/GenBank/DDBJ whole genome shotgun (WGS) entry which is preliminary data.</text>
</comment>
<keyword evidence="1" id="KW-1133">Transmembrane helix</keyword>
<dbReference type="EMBL" id="ADVG01000001">
    <property type="protein sequence ID" value="EFH90778.1"/>
    <property type="molecule type" value="Genomic_DNA"/>
</dbReference>
<dbReference type="eggNOG" id="ENOG50348J7">
    <property type="taxonomic scope" value="Bacteria"/>
</dbReference>
<dbReference type="InterPro" id="IPR017853">
    <property type="entry name" value="GH"/>
</dbReference>
<feature type="transmembrane region" description="Helical" evidence="1">
    <location>
        <begin position="7"/>
        <end position="26"/>
    </location>
</feature>
<dbReference type="Proteomes" id="UP000004508">
    <property type="component" value="Unassembled WGS sequence"/>
</dbReference>
<dbReference type="Gene3D" id="2.60.40.1180">
    <property type="entry name" value="Golgi alpha-mannosidase II"/>
    <property type="match status" value="1"/>
</dbReference>
<dbReference type="AlphaFoldDB" id="D6TH36"/>
<organism evidence="2 3">
    <name type="scientific">Ktedonobacter racemifer DSM 44963</name>
    <dbReference type="NCBI Taxonomy" id="485913"/>
    <lineage>
        <taxon>Bacteria</taxon>
        <taxon>Bacillati</taxon>
        <taxon>Chloroflexota</taxon>
        <taxon>Ktedonobacteria</taxon>
        <taxon>Ktedonobacterales</taxon>
        <taxon>Ktedonobacteraceae</taxon>
        <taxon>Ktedonobacter</taxon>
    </lineage>
</organism>
<sequence length="496" mass="56100">MKATTIFRVSIAVLVVLAAITLYPYVQDFFPPTQKSATPTVVPTATTPATLATLDVQGTQWGQSTCYIGAVEGSSQFNIADIRDLDLNTYRLFGGMSRWEPQDDDGVYGSPTIQQIKENPAVINWAAWDKIMTNPPKGSDYWWVGGTPSWQGNARTLFSTLQKANIRTVITLRDQDDHYHPSWAPNPPRTQADWNEWWEHVFALVYWLNVRNHYDINDFEVHNEPNVFQQGWHGTEGQYLTFVKYTHDAIDYVYRTYLPGRQYHVYAPAISAVPRGKLWPRDALQQIPDSFDSLSVHVYDNDITPYTEQVHTWLDQTNHSNYPIWLTAWGSFGRQYTSIPFSVGMLTNLIHGSRPGKDYIYGSQVFSLYDYATNFTGLISSTGQRRPTYYAVRMGIRALQGCRPTYQSTTSTSNLQSITTKDKNQNLYLLVSNMSGTNQYTVSANLAQLRMSGAGTMWQFDATHMDTVVGKPQLRNGKITFVVPANGAVLLKFAPA</sequence>
<dbReference type="InterPro" id="IPR013780">
    <property type="entry name" value="Glyco_hydro_b"/>
</dbReference>
<keyword evidence="1" id="KW-0472">Membrane</keyword>
<dbReference type="RefSeq" id="WP_007908427.1">
    <property type="nucleotide sequence ID" value="NZ_ADVG01000001.1"/>
</dbReference>
<dbReference type="InParanoid" id="D6TH36"/>
<dbReference type="SUPFAM" id="SSF51445">
    <property type="entry name" value="(Trans)glycosidases"/>
    <property type="match status" value="1"/>
</dbReference>
<keyword evidence="1" id="KW-0812">Transmembrane</keyword>
<evidence type="ECO:0000256" key="1">
    <source>
        <dbReference type="SAM" id="Phobius"/>
    </source>
</evidence>
<evidence type="ECO:0000313" key="2">
    <source>
        <dbReference type="EMBL" id="EFH90778.1"/>
    </source>
</evidence>
<evidence type="ECO:0000313" key="3">
    <source>
        <dbReference type="Proteomes" id="UP000004508"/>
    </source>
</evidence>